<feature type="compositionally biased region" description="Pro residues" evidence="1">
    <location>
        <begin position="95"/>
        <end position="105"/>
    </location>
</feature>
<reference evidence="3" key="1">
    <citation type="journal article" date="2019" name="Int. J. Syst. Evol. Microbiol.">
        <title>The Global Catalogue of Microorganisms (GCM) 10K type strain sequencing project: providing services to taxonomists for standard genome sequencing and annotation.</title>
        <authorList>
            <consortium name="The Broad Institute Genomics Platform"/>
            <consortium name="The Broad Institute Genome Sequencing Center for Infectious Disease"/>
            <person name="Wu L."/>
            <person name="Ma J."/>
        </authorList>
    </citation>
    <scope>NUCLEOTIDE SEQUENCE [LARGE SCALE GENOMIC DNA]</scope>
    <source>
        <strain evidence="3">CCUG 49560</strain>
    </source>
</reference>
<evidence type="ECO:0000313" key="2">
    <source>
        <dbReference type="EMBL" id="MFC4591861.1"/>
    </source>
</evidence>
<proteinExistence type="predicted"/>
<gene>
    <name evidence="2" type="ORF">ACFO8L_37640</name>
</gene>
<evidence type="ECO:0000313" key="3">
    <source>
        <dbReference type="Proteomes" id="UP001595891"/>
    </source>
</evidence>
<feature type="region of interest" description="Disordered" evidence="1">
    <location>
        <begin position="91"/>
        <end position="127"/>
    </location>
</feature>
<organism evidence="2 3">
    <name type="scientific">Sphaerisporangium corydalis</name>
    <dbReference type="NCBI Taxonomy" id="1441875"/>
    <lineage>
        <taxon>Bacteria</taxon>
        <taxon>Bacillati</taxon>
        <taxon>Actinomycetota</taxon>
        <taxon>Actinomycetes</taxon>
        <taxon>Streptosporangiales</taxon>
        <taxon>Streptosporangiaceae</taxon>
        <taxon>Sphaerisporangium</taxon>
    </lineage>
</organism>
<dbReference type="Proteomes" id="UP001595891">
    <property type="component" value="Unassembled WGS sequence"/>
</dbReference>
<comment type="caution">
    <text evidence="2">The sequence shown here is derived from an EMBL/GenBank/DDBJ whole genome shotgun (WGS) entry which is preliminary data.</text>
</comment>
<name>A0ABV9EQE6_9ACTN</name>
<protein>
    <submittedName>
        <fullName evidence="2">Uncharacterized protein</fullName>
    </submittedName>
</protein>
<dbReference type="EMBL" id="JBHSFN010000038">
    <property type="protein sequence ID" value="MFC4591861.1"/>
    <property type="molecule type" value="Genomic_DNA"/>
</dbReference>
<keyword evidence="3" id="KW-1185">Reference proteome</keyword>
<dbReference type="RefSeq" id="WP_262845842.1">
    <property type="nucleotide sequence ID" value="NZ_JANZYP010000042.1"/>
</dbReference>
<sequence>MDEPFRPPGASFATLLRVAGTYCHPEADEEAYGGLVRRARREHDHEMALFKQDLRLALAHPERVPEEELRRRVRYFDRNAPRFLRRLWHDLYPGEAPPGQPPPGRSLPGQSLPGQPPPGRSLPGRGD</sequence>
<accession>A0ABV9EQE6</accession>
<evidence type="ECO:0000256" key="1">
    <source>
        <dbReference type="SAM" id="MobiDB-lite"/>
    </source>
</evidence>